<comment type="subunit">
    <text evidence="2 12">Homodimer.</text>
</comment>
<dbReference type="InterPro" id="IPR020630">
    <property type="entry name" value="THF_DH/CycHdrlase_cat_dom"/>
</dbReference>
<dbReference type="Proteomes" id="UP000032431">
    <property type="component" value="Chromosome I"/>
</dbReference>
<evidence type="ECO:0000256" key="6">
    <source>
        <dbReference type="ARBA" id="ARBA00022801"/>
    </source>
</evidence>
<protein>
    <recommendedName>
        <fullName evidence="12">Bifunctional protein FolD</fullName>
    </recommendedName>
    <domain>
        <recommendedName>
            <fullName evidence="12">Methylenetetrahydrofolate dehydrogenase</fullName>
            <ecNumber evidence="12">1.5.1.5</ecNumber>
        </recommendedName>
    </domain>
    <domain>
        <recommendedName>
            <fullName evidence="12">Methenyltetrahydrofolate cyclohydrolase</fullName>
            <ecNumber evidence="12">3.5.4.9</ecNumber>
        </recommendedName>
    </domain>
</protein>
<dbReference type="CDD" id="cd01080">
    <property type="entry name" value="NAD_bind_m-THF_DH_Cyclohyd"/>
    <property type="match status" value="1"/>
</dbReference>
<dbReference type="GO" id="GO:0004477">
    <property type="term" value="F:methenyltetrahydrofolate cyclohydrolase activity"/>
    <property type="evidence" value="ECO:0007669"/>
    <property type="project" value="UniProtKB-UniRule"/>
</dbReference>
<comment type="catalytic activity">
    <reaction evidence="12">
        <text>(6R)-5,10-methylene-5,6,7,8-tetrahydrofolate + NADP(+) = (6R)-5,10-methenyltetrahydrofolate + NADPH</text>
        <dbReference type="Rhea" id="RHEA:22812"/>
        <dbReference type="ChEBI" id="CHEBI:15636"/>
        <dbReference type="ChEBI" id="CHEBI:57455"/>
        <dbReference type="ChEBI" id="CHEBI:57783"/>
        <dbReference type="ChEBI" id="CHEBI:58349"/>
        <dbReference type="EC" id="1.5.1.5"/>
    </reaction>
</comment>
<evidence type="ECO:0000256" key="10">
    <source>
        <dbReference type="ARBA" id="ARBA00023167"/>
    </source>
</evidence>
<dbReference type="SUPFAM" id="SSF51735">
    <property type="entry name" value="NAD(P)-binding Rossmann-fold domains"/>
    <property type="match status" value="1"/>
</dbReference>
<evidence type="ECO:0000256" key="9">
    <source>
        <dbReference type="ARBA" id="ARBA00023102"/>
    </source>
</evidence>
<dbReference type="InterPro" id="IPR046346">
    <property type="entry name" value="Aminoacid_DH-like_N_sf"/>
</dbReference>
<dbReference type="UniPathway" id="UPA00193"/>
<evidence type="ECO:0000313" key="16">
    <source>
        <dbReference type="Proteomes" id="UP000032431"/>
    </source>
</evidence>
<sequence>MAVLLDGKAGAARVKAEVAKEVEQIKAKGKNVTLAVVIVGDDPASRVYVNNKKKDCAEVGIISEEYALPADTKQEKLISLVKELNERSDINGILVQLPLPKPLDEKAVINTIAVQKDVDAFHPVNVGRIMIGEYDFLPCTPAGVMELIKYAGISVEGKNCVVVGRSNIVGKPMAMLLLHKNGTVTICHSRTQNLKDITSKADILVVAIGKAKFVTADMVKEGAVVIDVGMNRLPNGKLCGDVDFEAVSQKASYITPVPGGVGPMTRAMLLKNTIKAAKLQYNL</sequence>
<evidence type="ECO:0000256" key="11">
    <source>
        <dbReference type="ARBA" id="ARBA00023268"/>
    </source>
</evidence>
<evidence type="ECO:0000256" key="1">
    <source>
        <dbReference type="ARBA" id="ARBA00004777"/>
    </source>
</evidence>
<dbReference type="OrthoDB" id="9803580at2"/>
<evidence type="ECO:0000256" key="4">
    <source>
        <dbReference type="ARBA" id="ARBA00022605"/>
    </source>
</evidence>
<keyword evidence="5 12" id="KW-0658">Purine biosynthesis</keyword>
<dbReference type="NCBIfam" id="NF010783">
    <property type="entry name" value="PRK14186.1"/>
    <property type="match status" value="1"/>
</dbReference>
<dbReference type="PANTHER" id="PTHR48099:SF5">
    <property type="entry name" value="C-1-TETRAHYDROFOLATE SYNTHASE, CYTOPLASMIC"/>
    <property type="match status" value="1"/>
</dbReference>
<evidence type="ECO:0000256" key="12">
    <source>
        <dbReference type="HAMAP-Rule" id="MF_01576"/>
    </source>
</evidence>
<dbReference type="PANTHER" id="PTHR48099">
    <property type="entry name" value="C-1-TETRAHYDROFOLATE SYNTHASE, CYTOPLASMIC-RELATED"/>
    <property type="match status" value="1"/>
</dbReference>
<dbReference type="Pfam" id="PF00763">
    <property type="entry name" value="THF_DHG_CYH"/>
    <property type="match status" value="1"/>
</dbReference>
<dbReference type="FunFam" id="3.40.50.720:FF:000094">
    <property type="entry name" value="Bifunctional protein FolD"/>
    <property type="match status" value="1"/>
</dbReference>
<dbReference type="GO" id="GO:0000105">
    <property type="term" value="P:L-histidine biosynthetic process"/>
    <property type="evidence" value="ECO:0007669"/>
    <property type="project" value="UniProtKB-KW"/>
</dbReference>
<comment type="similarity">
    <text evidence="12">Belongs to the tetrahydrofolate dehydrogenase/cyclohydrolase family.</text>
</comment>
<evidence type="ECO:0000256" key="5">
    <source>
        <dbReference type="ARBA" id="ARBA00022755"/>
    </source>
</evidence>
<proteinExistence type="inferred from homology"/>
<dbReference type="EMBL" id="LM995447">
    <property type="protein sequence ID" value="CDZ23739.1"/>
    <property type="molecule type" value="Genomic_DNA"/>
</dbReference>
<dbReference type="GO" id="GO:0035999">
    <property type="term" value="P:tetrahydrofolate interconversion"/>
    <property type="evidence" value="ECO:0007669"/>
    <property type="project" value="UniProtKB-UniRule"/>
</dbReference>
<organism evidence="15 16">
    <name type="scientific">[Clostridium] cellulosi</name>
    <dbReference type="NCBI Taxonomy" id="29343"/>
    <lineage>
        <taxon>Bacteria</taxon>
        <taxon>Bacillati</taxon>
        <taxon>Bacillota</taxon>
        <taxon>Clostridia</taxon>
        <taxon>Eubacteriales</taxon>
        <taxon>Oscillospiraceae</taxon>
        <taxon>Oscillospiraceae incertae sedis</taxon>
    </lineage>
</organism>
<reference evidence="16" key="1">
    <citation type="submission" date="2014-07" db="EMBL/GenBank/DDBJ databases">
        <authorList>
            <person name="Wibberg D."/>
        </authorList>
    </citation>
    <scope>NUCLEOTIDE SEQUENCE [LARGE SCALE GENOMIC DNA]</scope>
    <source>
        <strain evidence="16">DG5</strain>
    </source>
</reference>
<keyword evidence="7 12" id="KW-0521">NADP</keyword>
<keyword evidence="9 12" id="KW-0368">Histidine biosynthesis</keyword>
<dbReference type="InterPro" id="IPR036291">
    <property type="entry name" value="NAD(P)-bd_dom_sf"/>
</dbReference>
<feature type="binding site" evidence="12">
    <location>
        <begin position="164"/>
        <end position="166"/>
    </location>
    <ligand>
        <name>NADP(+)</name>
        <dbReference type="ChEBI" id="CHEBI:58349"/>
    </ligand>
</feature>
<gene>
    <name evidence="12 15" type="primary">folD</name>
    <name evidence="15" type="ORF">CCDG5_0608</name>
</gene>
<dbReference type="EC" id="1.5.1.5" evidence="12"/>
<evidence type="ECO:0000256" key="7">
    <source>
        <dbReference type="ARBA" id="ARBA00022857"/>
    </source>
</evidence>
<feature type="domain" description="Tetrahydrofolate dehydrogenase/cyclohydrolase NAD(P)-binding" evidence="14">
    <location>
        <begin position="138"/>
        <end position="280"/>
    </location>
</feature>
<dbReference type="PATRIC" id="fig|29343.3.peg.631"/>
<dbReference type="SUPFAM" id="SSF53223">
    <property type="entry name" value="Aminoacid dehydrogenase-like, N-terminal domain"/>
    <property type="match status" value="1"/>
</dbReference>
<keyword evidence="3 12" id="KW-0554">One-carbon metabolism</keyword>
<evidence type="ECO:0000256" key="8">
    <source>
        <dbReference type="ARBA" id="ARBA00023002"/>
    </source>
</evidence>
<dbReference type="Gene3D" id="3.40.50.720">
    <property type="entry name" value="NAD(P)-binding Rossmann-like Domain"/>
    <property type="match status" value="1"/>
</dbReference>
<dbReference type="NCBIfam" id="NF008058">
    <property type="entry name" value="PRK10792.1"/>
    <property type="match status" value="1"/>
</dbReference>
<dbReference type="GO" id="GO:0005829">
    <property type="term" value="C:cytosol"/>
    <property type="evidence" value="ECO:0007669"/>
    <property type="project" value="TreeGrafter"/>
</dbReference>
<dbReference type="GO" id="GO:0006164">
    <property type="term" value="P:purine nucleotide biosynthetic process"/>
    <property type="evidence" value="ECO:0007669"/>
    <property type="project" value="UniProtKB-KW"/>
</dbReference>
<comment type="function">
    <text evidence="12">Catalyzes the oxidation of 5,10-methylenetetrahydrofolate to 5,10-methenyltetrahydrofolate and then the hydrolysis of 5,10-methenyltetrahydrofolate to 10-formyltetrahydrofolate.</text>
</comment>
<dbReference type="Gene3D" id="3.40.50.10860">
    <property type="entry name" value="Leucine Dehydrogenase, chain A, domain 1"/>
    <property type="match status" value="1"/>
</dbReference>
<dbReference type="FunFam" id="3.40.50.10860:FF:000005">
    <property type="entry name" value="C-1-tetrahydrofolate synthase, cytoplasmic, putative"/>
    <property type="match status" value="1"/>
</dbReference>
<accession>A0A078KRI2</accession>
<keyword evidence="11 12" id="KW-0511">Multifunctional enzyme</keyword>
<dbReference type="Pfam" id="PF02882">
    <property type="entry name" value="THF_DHG_CYH_C"/>
    <property type="match status" value="1"/>
</dbReference>
<keyword evidence="16" id="KW-1185">Reference proteome</keyword>
<dbReference type="HOGENOM" id="CLU_034045_2_1_9"/>
<comment type="caution">
    <text evidence="12">Lacks conserved residue(s) required for the propagation of feature annotation.</text>
</comment>
<dbReference type="STRING" id="29343.CCDG5_0608"/>
<feature type="domain" description="Tetrahydrofolate dehydrogenase/cyclohydrolase catalytic" evidence="13">
    <location>
        <begin position="5"/>
        <end position="119"/>
    </location>
</feature>
<evidence type="ECO:0000259" key="14">
    <source>
        <dbReference type="Pfam" id="PF02882"/>
    </source>
</evidence>
<comment type="pathway">
    <text evidence="1 12">One-carbon metabolism; tetrahydrofolate interconversion.</text>
</comment>
<evidence type="ECO:0000256" key="2">
    <source>
        <dbReference type="ARBA" id="ARBA00011738"/>
    </source>
</evidence>
<dbReference type="HAMAP" id="MF_01576">
    <property type="entry name" value="THF_DHG_CYH"/>
    <property type="match status" value="1"/>
</dbReference>
<dbReference type="AlphaFoldDB" id="A0A078KRI2"/>
<dbReference type="GO" id="GO:0004488">
    <property type="term" value="F:methylenetetrahydrofolate dehydrogenase (NADP+) activity"/>
    <property type="evidence" value="ECO:0007669"/>
    <property type="project" value="UniProtKB-UniRule"/>
</dbReference>
<evidence type="ECO:0000313" key="15">
    <source>
        <dbReference type="EMBL" id="CDZ23739.1"/>
    </source>
</evidence>
<dbReference type="KEGG" id="ccel:CCDG5_0608"/>
<comment type="catalytic activity">
    <reaction evidence="12">
        <text>(6R)-5,10-methenyltetrahydrofolate + H2O = (6R)-10-formyltetrahydrofolate + H(+)</text>
        <dbReference type="Rhea" id="RHEA:23700"/>
        <dbReference type="ChEBI" id="CHEBI:15377"/>
        <dbReference type="ChEBI" id="CHEBI:15378"/>
        <dbReference type="ChEBI" id="CHEBI:57455"/>
        <dbReference type="ChEBI" id="CHEBI:195366"/>
        <dbReference type="EC" id="3.5.4.9"/>
    </reaction>
</comment>
<dbReference type="PRINTS" id="PR00085">
    <property type="entry name" value="THFDHDRGNASE"/>
</dbReference>
<keyword evidence="8 12" id="KW-0560">Oxidoreductase</keyword>
<keyword evidence="10 12" id="KW-0486">Methionine biosynthesis</keyword>
<keyword evidence="6 12" id="KW-0378">Hydrolase</keyword>
<dbReference type="GO" id="GO:0009086">
    <property type="term" value="P:methionine biosynthetic process"/>
    <property type="evidence" value="ECO:0007669"/>
    <property type="project" value="UniProtKB-KW"/>
</dbReference>
<dbReference type="EC" id="3.5.4.9" evidence="12"/>
<evidence type="ECO:0000256" key="3">
    <source>
        <dbReference type="ARBA" id="ARBA00022563"/>
    </source>
</evidence>
<name>A0A078KRI2_9FIRM</name>
<keyword evidence="4 12" id="KW-0028">Amino-acid biosynthesis</keyword>
<dbReference type="InterPro" id="IPR000672">
    <property type="entry name" value="THF_DH/CycHdrlase"/>
</dbReference>
<evidence type="ECO:0000259" key="13">
    <source>
        <dbReference type="Pfam" id="PF00763"/>
    </source>
</evidence>
<dbReference type="InterPro" id="IPR020631">
    <property type="entry name" value="THF_DH/CycHdrlase_NAD-bd_dom"/>
</dbReference>